<feature type="chain" id="PRO_5045871307" description="Fimbrial protein" evidence="1">
    <location>
        <begin position="23"/>
        <end position="169"/>
    </location>
</feature>
<dbReference type="Proteomes" id="UP000003027">
    <property type="component" value="Unassembled WGS sequence"/>
</dbReference>
<evidence type="ECO:0008006" key="4">
    <source>
        <dbReference type="Google" id="ProtNLM"/>
    </source>
</evidence>
<dbReference type="RefSeq" id="WP_004875858.1">
    <property type="nucleotide sequence ID" value="NZ_AALD02000027.1"/>
</dbReference>
<sequence>MMKKTLLSIITMAIVTSNTAYAAHFVQKDIVVEAEIVEPLILTKADGSTFNNIQLEYKPEKWNGIGSHLVFSPAKLTVKQPIKIIANQGARVKLSLAENFYMAGANGENDRLYPDVFIDDNMLQGVDDDYEFTPDNRVQELRLETEVPDNAKSGDKYTGVLKLLMESAP</sequence>
<evidence type="ECO:0000313" key="2">
    <source>
        <dbReference type="EMBL" id="EEQ09951.1"/>
    </source>
</evidence>
<name>A0ABP2EF94_YERMW</name>
<organism evidence="2 3">
    <name type="scientific">Yersinia mollaretii (strain ATCC 43969 / DSM 18520 / CIP 103324 / CNY 7263 / WAIP 204)</name>
    <dbReference type="NCBI Taxonomy" id="349967"/>
    <lineage>
        <taxon>Bacteria</taxon>
        <taxon>Pseudomonadati</taxon>
        <taxon>Pseudomonadota</taxon>
        <taxon>Gammaproteobacteria</taxon>
        <taxon>Enterobacterales</taxon>
        <taxon>Yersiniaceae</taxon>
        <taxon>Yersinia</taxon>
    </lineage>
</organism>
<dbReference type="GeneID" id="57916916"/>
<dbReference type="InterPro" id="IPR007540">
    <property type="entry name" value="Fimbrial_CS1-type"/>
</dbReference>
<dbReference type="Pfam" id="PF04449">
    <property type="entry name" value="Fimbrial_CS1"/>
    <property type="match status" value="1"/>
</dbReference>
<gene>
    <name evidence="2" type="ORF">ymoll0001_36990</name>
</gene>
<accession>A0ABP2EF94</accession>
<evidence type="ECO:0000313" key="3">
    <source>
        <dbReference type="Proteomes" id="UP000003027"/>
    </source>
</evidence>
<reference evidence="2" key="1">
    <citation type="submission" date="2008-12" db="EMBL/GenBank/DDBJ databases">
        <title>Annotation of the Yersinia mollaretii ATCC 43969 genome.</title>
        <authorList>
            <person name="Read T.D."/>
            <person name="Akmal A."/>
            <person name="Bishop-Lilly K."/>
            <person name="Chen P.E."/>
            <person name="Cook C."/>
            <person name="Kiley M.P."/>
            <person name="Lentz S."/>
            <person name="Mateczun A."/>
            <person name="Nagarajan N."/>
            <person name="Nolan N."/>
            <person name="Osborne B.I."/>
            <person name="Pop M."/>
            <person name="Sozhamannan S."/>
            <person name="Stewart A.C."/>
            <person name="Sulakvelidze A."/>
            <person name="Thomason B."/>
            <person name="Willner K."/>
            <person name="Zwick M.E."/>
        </authorList>
    </citation>
    <scope>NUCLEOTIDE SEQUENCE [LARGE SCALE GENOMIC DNA]</scope>
    <source>
        <strain evidence="2">ATCC 43969</strain>
    </source>
</reference>
<dbReference type="Gene3D" id="2.60.40.2040">
    <property type="entry name" value="CFA/I fimbrial subunit E, pilin domain"/>
    <property type="match status" value="1"/>
</dbReference>
<protein>
    <recommendedName>
        <fullName evidence="4">Fimbrial protein</fullName>
    </recommendedName>
</protein>
<comment type="caution">
    <text evidence="2">The sequence shown here is derived from an EMBL/GenBank/DDBJ whole genome shotgun (WGS) entry which is preliminary data.</text>
</comment>
<feature type="signal peptide" evidence="1">
    <location>
        <begin position="1"/>
        <end position="22"/>
    </location>
</feature>
<proteinExistence type="predicted"/>
<dbReference type="EMBL" id="AALD02000027">
    <property type="protein sequence ID" value="EEQ09951.1"/>
    <property type="molecule type" value="Genomic_DNA"/>
</dbReference>
<keyword evidence="3" id="KW-1185">Reference proteome</keyword>
<keyword evidence="1" id="KW-0732">Signal</keyword>
<evidence type="ECO:0000256" key="1">
    <source>
        <dbReference type="SAM" id="SignalP"/>
    </source>
</evidence>